<dbReference type="PANTHER" id="PTHR11142">
    <property type="entry name" value="PSEUDOURIDYLATE SYNTHASE"/>
    <property type="match status" value="1"/>
</dbReference>
<keyword evidence="4" id="KW-1133">Transmembrane helix</keyword>
<evidence type="ECO:0000256" key="2">
    <source>
        <dbReference type="ARBA" id="ARBA00022694"/>
    </source>
</evidence>
<proteinExistence type="inferred from homology"/>
<comment type="caution">
    <text evidence="6">The sequence shown here is derived from an EMBL/GenBank/DDBJ whole genome shotgun (WGS) entry which is preliminary data.</text>
</comment>
<dbReference type="InterPro" id="IPR001406">
    <property type="entry name" value="PsdUridine_synth_TruA"/>
</dbReference>
<dbReference type="EMBL" id="CAMXCT010000752">
    <property type="protein sequence ID" value="CAI3982821.1"/>
    <property type="molecule type" value="Genomic_DNA"/>
</dbReference>
<evidence type="ECO:0000256" key="4">
    <source>
        <dbReference type="SAM" id="Phobius"/>
    </source>
</evidence>
<dbReference type="EMBL" id="CAMXCT030000752">
    <property type="protein sequence ID" value="CAL4770133.1"/>
    <property type="molecule type" value="Genomic_DNA"/>
</dbReference>
<keyword evidence="2" id="KW-0819">tRNA processing</keyword>
<evidence type="ECO:0000256" key="3">
    <source>
        <dbReference type="ARBA" id="ARBA00023235"/>
    </source>
</evidence>
<dbReference type="Gene3D" id="3.30.70.660">
    <property type="entry name" value="Pseudouridine synthase I, catalytic domain, C-terminal subdomain"/>
    <property type="match status" value="1"/>
</dbReference>
<dbReference type="GO" id="GO:0003723">
    <property type="term" value="F:RNA binding"/>
    <property type="evidence" value="ECO:0007669"/>
    <property type="project" value="InterPro"/>
</dbReference>
<feature type="transmembrane region" description="Helical" evidence="4">
    <location>
        <begin position="591"/>
        <end position="612"/>
    </location>
</feature>
<dbReference type="InterPro" id="IPR020094">
    <property type="entry name" value="TruA/RsuA/RluB/E/F_N"/>
</dbReference>
<dbReference type="InterPro" id="IPR020103">
    <property type="entry name" value="PsdUridine_synth_cat_dom_sf"/>
</dbReference>
<dbReference type="Gene3D" id="3.30.70.580">
    <property type="entry name" value="Pseudouridine synthase I, catalytic domain, N-terminal subdomain"/>
    <property type="match status" value="1"/>
</dbReference>
<organism evidence="6">
    <name type="scientific">Cladocopium goreaui</name>
    <dbReference type="NCBI Taxonomy" id="2562237"/>
    <lineage>
        <taxon>Eukaryota</taxon>
        <taxon>Sar</taxon>
        <taxon>Alveolata</taxon>
        <taxon>Dinophyceae</taxon>
        <taxon>Suessiales</taxon>
        <taxon>Symbiodiniaceae</taxon>
        <taxon>Cladocopium</taxon>
    </lineage>
</organism>
<dbReference type="HAMAP" id="MF_00171">
    <property type="entry name" value="TruA"/>
    <property type="match status" value="1"/>
</dbReference>
<reference evidence="7 8" key="2">
    <citation type="submission" date="2024-05" db="EMBL/GenBank/DDBJ databases">
        <authorList>
            <person name="Chen Y."/>
            <person name="Shah S."/>
            <person name="Dougan E. K."/>
            <person name="Thang M."/>
            <person name="Chan C."/>
        </authorList>
    </citation>
    <scope>NUCLEOTIDE SEQUENCE [LARGE SCALE GENOMIC DNA]</scope>
</reference>
<keyword evidence="3" id="KW-0413">Isomerase</keyword>
<feature type="domain" description="Pseudouridine synthase I TruA alpha/beta" evidence="5">
    <location>
        <begin position="236"/>
        <end position="338"/>
    </location>
</feature>
<evidence type="ECO:0000259" key="5">
    <source>
        <dbReference type="Pfam" id="PF01416"/>
    </source>
</evidence>
<dbReference type="AlphaFoldDB" id="A0A9P1FNW6"/>
<dbReference type="PANTHER" id="PTHR11142:SF0">
    <property type="entry name" value="TRNA PSEUDOURIDINE SYNTHASE-LIKE 1"/>
    <property type="match status" value="1"/>
</dbReference>
<feature type="domain" description="Pseudouridine synthase I TruA alpha/beta" evidence="5">
    <location>
        <begin position="88"/>
        <end position="191"/>
    </location>
</feature>
<dbReference type="EMBL" id="CAMXCT020000752">
    <property type="protein sequence ID" value="CAL1136196.1"/>
    <property type="molecule type" value="Genomic_DNA"/>
</dbReference>
<dbReference type="GO" id="GO:0009982">
    <property type="term" value="F:pseudouridine synthase activity"/>
    <property type="evidence" value="ECO:0007669"/>
    <property type="project" value="InterPro"/>
</dbReference>
<dbReference type="InterPro" id="IPR020095">
    <property type="entry name" value="PsdUridine_synth_TruA_C"/>
</dbReference>
<reference evidence="6" key="1">
    <citation type="submission" date="2022-10" db="EMBL/GenBank/DDBJ databases">
        <authorList>
            <person name="Chen Y."/>
            <person name="Dougan E. K."/>
            <person name="Chan C."/>
            <person name="Rhodes N."/>
            <person name="Thang M."/>
        </authorList>
    </citation>
    <scope>NUCLEOTIDE SEQUENCE</scope>
</reference>
<keyword evidence="4" id="KW-0472">Membrane</keyword>
<comment type="similarity">
    <text evidence="1">Belongs to the tRNA pseudouridine synthase TruA family.</text>
</comment>
<dbReference type="NCBIfam" id="TIGR00071">
    <property type="entry name" value="hisT_truA"/>
    <property type="match status" value="1"/>
</dbReference>
<keyword evidence="8" id="KW-1185">Reference proteome</keyword>
<dbReference type="Pfam" id="PF01416">
    <property type="entry name" value="PseudoU_synth_1"/>
    <property type="match status" value="2"/>
</dbReference>
<dbReference type="GO" id="GO:0031119">
    <property type="term" value="P:tRNA pseudouridine synthesis"/>
    <property type="evidence" value="ECO:0007669"/>
    <property type="project" value="TreeGrafter"/>
</dbReference>
<dbReference type="SUPFAM" id="SSF55120">
    <property type="entry name" value="Pseudouridine synthase"/>
    <property type="match status" value="1"/>
</dbReference>
<dbReference type="InterPro" id="IPR020097">
    <property type="entry name" value="PsdUridine_synth_TruA_a/b_dom"/>
</dbReference>
<evidence type="ECO:0000313" key="6">
    <source>
        <dbReference type="EMBL" id="CAI3982821.1"/>
    </source>
</evidence>
<dbReference type="OrthoDB" id="271910at2759"/>
<name>A0A9P1FNW6_9DINO</name>
<accession>A0A9P1FNW6</accession>
<evidence type="ECO:0000313" key="8">
    <source>
        <dbReference type="Proteomes" id="UP001152797"/>
    </source>
</evidence>
<sequence>MSPTPCQTCLVPELRSPEALILRVDRCCSQPTWRKAAERQRYGELLRAVKTRSWLGRPSGLELRTAADGPQTRSLVAEGQRRVRLRVAYDGGQYYGWARVKGGSPLTVAGMLDRALSLQLRQKIFVCGASRTDAGVHAQGQAAHFDIPEELAAARPAKWQEQWQRKLNQQLPGDIRVRNVEDAPHEFHARFSASGKTYVYRLHYSKDPEDPLARFFCFAMPHGWVRVFDLDLLRSAAQHFVGLHDFAHFTQLAKLEGNRSSLRRIEDVRVVDEIPGQRCRVEIDLDGALFRMVRNMLGCMVSAACGRISSEQIDEMLKGGTRCRDFPCLPANGLCLEKAMGWDGGTTLAYDLHRLVPADRWCVTHRDLRFLRQEIRSALRHGQIRPGPEDDASEAYGPSIYTVNEQYIKPVTRQAGKMSWALMRHPDGLECELFISHAWQEGVFEFLKKVRHSWPRTLQTAWCCMLANPQNLDISSFLQSPETSPFAVALAASKVMLVVPNRHQSVYTRLWCSYEAYLSQEDGKTILIAHSSNLSQVLRALIWLALAAIVGLALGILFTRLEAHETFAVPALTILVVGFSLLIDNDMLRRIMHFVGVVLCWICVAHNFGGVFGEFMESYYRDEGIPRTVLRLVHRCYWLLASVAFCVMEVSQVCLSSQGLVYCFCFVEVIGTSNASF</sequence>
<dbReference type="CDD" id="cd02570">
    <property type="entry name" value="PseudoU_synth_EcTruA"/>
    <property type="match status" value="1"/>
</dbReference>
<evidence type="ECO:0000313" key="7">
    <source>
        <dbReference type="EMBL" id="CAL4770133.1"/>
    </source>
</evidence>
<feature type="transmembrane region" description="Helical" evidence="4">
    <location>
        <begin position="540"/>
        <end position="561"/>
    </location>
</feature>
<protein>
    <submittedName>
        <fullName evidence="7">tRNA pseudouridine synthase</fullName>
    </submittedName>
</protein>
<evidence type="ECO:0000256" key="1">
    <source>
        <dbReference type="ARBA" id="ARBA00009375"/>
    </source>
</evidence>
<keyword evidence="4" id="KW-0812">Transmembrane</keyword>
<dbReference type="Proteomes" id="UP001152797">
    <property type="component" value="Unassembled WGS sequence"/>
</dbReference>
<feature type="transmembrane region" description="Helical" evidence="4">
    <location>
        <begin position="567"/>
        <end position="584"/>
    </location>
</feature>
<dbReference type="FunFam" id="3.30.70.580:FF:000001">
    <property type="entry name" value="tRNA pseudouridine synthase A"/>
    <property type="match status" value="1"/>
</dbReference>
<gene>
    <name evidence="6" type="ORF">C1SCF055_LOCUS10485</name>
</gene>